<dbReference type="RefSeq" id="WP_257027714.1">
    <property type="nucleotide sequence ID" value="NZ_JACBZM010000002.1"/>
</dbReference>
<proteinExistence type="predicted"/>
<dbReference type="AlphaFoldDB" id="A0A7Y9ZLN6"/>
<name>A0A7Y9ZLN6_9ACTN</name>
<gene>
    <name evidence="1" type="ORF">BJ993_004918</name>
</gene>
<dbReference type="Proteomes" id="UP000562045">
    <property type="component" value="Unassembled WGS sequence"/>
</dbReference>
<sequence>MQVPAAHLVLGSPAHVVRELSDTELEWKANGTRMYHELAVLSRERLEEVIPLTASEADRPALPFGSHDAVPIREARVTG</sequence>
<organism evidence="1 2">
    <name type="scientific">Nocardioides aromaticivorans</name>
    <dbReference type="NCBI Taxonomy" id="200618"/>
    <lineage>
        <taxon>Bacteria</taxon>
        <taxon>Bacillati</taxon>
        <taxon>Actinomycetota</taxon>
        <taxon>Actinomycetes</taxon>
        <taxon>Propionibacteriales</taxon>
        <taxon>Nocardioidaceae</taxon>
        <taxon>Nocardioides</taxon>
    </lineage>
</organism>
<reference evidence="1 2" key="1">
    <citation type="submission" date="2020-07" db="EMBL/GenBank/DDBJ databases">
        <title>Sequencing the genomes of 1000 actinobacteria strains.</title>
        <authorList>
            <person name="Klenk H.-P."/>
        </authorList>
    </citation>
    <scope>NUCLEOTIDE SEQUENCE [LARGE SCALE GENOMIC DNA]</scope>
    <source>
        <strain evidence="1 2">DSM 15131</strain>
    </source>
</reference>
<dbReference type="EMBL" id="JACBZM010000002">
    <property type="protein sequence ID" value="NYI47772.1"/>
    <property type="molecule type" value="Genomic_DNA"/>
</dbReference>
<accession>A0A7Y9ZLN6</accession>
<comment type="caution">
    <text evidence="1">The sequence shown here is derived from an EMBL/GenBank/DDBJ whole genome shotgun (WGS) entry which is preliminary data.</text>
</comment>
<evidence type="ECO:0000313" key="1">
    <source>
        <dbReference type="EMBL" id="NYI47772.1"/>
    </source>
</evidence>
<evidence type="ECO:0000313" key="2">
    <source>
        <dbReference type="Proteomes" id="UP000562045"/>
    </source>
</evidence>
<protein>
    <submittedName>
        <fullName evidence="1">Uncharacterized protein</fullName>
    </submittedName>
</protein>